<dbReference type="EMBL" id="LT594324">
    <property type="protein sequence ID" value="SBT52271.1"/>
    <property type="molecule type" value="Genomic_DNA"/>
</dbReference>
<reference evidence="3 4" key="1">
    <citation type="submission" date="2016-06" db="EMBL/GenBank/DDBJ databases">
        <authorList>
            <person name="Kjaerup R.B."/>
            <person name="Dalgaard T.S."/>
            <person name="Juul-Madsen H.R."/>
        </authorList>
    </citation>
    <scope>NUCLEOTIDE SEQUENCE [LARGE SCALE GENOMIC DNA]</scope>
    <source>
        <strain evidence="3 4">DSM 45248</strain>
    </source>
</reference>
<dbReference type="Pfam" id="PF03364">
    <property type="entry name" value="Polyketide_cyc"/>
    <property type="match status" value="1"/>
</dbReference>
<organism evidence="3 4">
    <name type="scientific">Micromonospora narathiwatensis</name>
    <dbReference type="NCBI Taxonomy" id="299146"/>
    <lineage>
        <taxon>Bacteria</taxon>
        <taxon>Bacillati</taxon>
        <taxon>Actinomycetota</taxon>
        <taxon>Actinomycetes</taxon>
        <taxon>Micromonosporales</taxon>
        <taxon>Micromonosporaceae</taxon>
        <taxon>Micromonospora</taxon>
    </lineage>
</organism>
<feature type="compositionally biased region" description="Acidic residues" evidence="1">
    <location>
        <begin position="306"/>
        <end position="323"/>
    </location>
</feature>
<dbReference type="InterPro" id="IPR005031">
    <property type="entry name" value="COQ10_START"/>
</dbReference>
<dbReference type="RefSeq" id="WP_091202704.1">
    <property type="nucleotide sequence ID" value="NZ_LT594324.1"/>
</dbReference>
<dbReference type="InterPro" id="IPR023393">
    <property type="entry name" value="START-like_dom_sf"/>
</dbReference>
<dbReference type="InterPro" id="IPR047137">
    <property type="entry name" value="ORF3"/>
</dbReference>
<name>A0A1A9A839_9ACTN</name>
<dbReference type="OrthoDB" id="3695445at2"/>
<dbReference type="Proteomes" id="UP000198765">
    <property type="component" value="Chromosome I"/>
</dbReference>
<accession>A0A1A9A839</accession>
<proteinExistence type="predicted"/>
<feature type="compositionally biased region" description="Basic and acidic residues" evidence="1">
    <location>
        <begin position="324"/>
        <end position="353"/>
    </location>
</feature>
<dbReference type="PANTHER" id="PTHR33824">
    <property type="entry name" value="POLYKETIDE CYCLASE/DEHYDRASE AND LIPID TRANSPORT SUPERFAMILY PROTEIN"/>
    <property type="match status" value="1"/>
</dbReference>
<evidence type="ECO:0000256" key="1">
    <source>
        <dbReference type="SAM" id="MobiDB-lite"/>
    </source>
</evidence>
<feature type="compositionally biased region" description="Basic and acidic residues" evidence="1">
    <location>
        <begin position="266"/>
        <end position="285"/>
    </location>
</feature>
<sequence length="353" mass="39527">MATDNLADKARDQLGGELRNLAAAIGERAVQVMTERITGATGRLSEYARQGGGPGLIAAATGVHKLAEGHSPMTAIFHAGLAGGKERLMSAFGAGGKGGRGGRKPKVTNIVETIEVGVPVRVAYNQWTQFGDFPTFMKTVARAETDSDENLTWKAQVFWSHRTWESTVVRQIPDRLIHWRSKGEKGAVDGTVSFHEVGPELTRILVVLEYHPQGLFEHTGNLWRAQGRRVRLELKHFVRHVMTRTVLDPDSVEGWRGEIEDSRVVKDHETALREERTREGPERGRAGGPEEEGGHRRPPHRRRSPEEEEYDAYDEGDDYDDAEYAERPEPEEPPRHRGSEQVRRSQPRDEPGE</sequence>
<protein>
    <submittedName>
        <fullName evidence="3">Polyketide cyclase / dehydrase and lipid transport</fullName>
    </submittedName>
</protein>
<dbReference type="CDD" id="cd07817">
    <property type="entry name" value="SRPBCC_8"/>
    <property type="match status" value="1"/>
</dbReference>
<evidence type="ECO:0000259" key="2">
    <source>
        <dbReference type="Pfam" id="PF03364"/>
    </source>
</evidence>
<feature type="domain" description="Coenzyme Q-binding protein COQ10 START" evidence="2">
    <location>
        <begin position="116"/>
        <end position="238"/>
    </location>
</feature>
<dbReference type="PANTHER" id="PTHR33824:SF7">
    <property type="entry name" value="POLYKETIDE CYCLASE_DEHYDRASE AND LIPID TRANSPORT SUPERFAMILY PROTEIN"/>
    <property type="match status" value="1"/>
</dbReference>
<evidence type="ECO:0000313" key="3">
    <source>
        <dbReference type="EMBL" id="SBT52271.1"/>
    </source>
</evidence>
<keyword evidence="4" id="KW-1185">Reference proteome</keyword>
<dbReference type="SUPFAM" id="SSF55961">
    <property type="entry name" value="Bet v1-like"/>
    <property type="match status" value="1"/>
</dbReference>
<dbReference type="AlphaFoldDB" id="A0A1A9A839"/>
<evidence type="ECO:0000313" key="4">
    <source>
        <dbReference type="Proteomes" id="UP000198765"/>
    </source>
</evidence>
<dbReference type="PATRIC" id="fig|299146.4.peg.4512"/>
<feature type="region of interest" description="Disordered" evidence="1">
    <location>
        <begin position="266"/>
        <end position="353"/>
    </location>
</feature>
<dbReference type="Gene3D" id="3.30.530.20">
    <property type="match status" value="1"/>
</dbReference>
<gene>
    <name evidence="3" type="ORF">GA0070621_4360</name>
</gene>